<sequence>MWRPLFITPEKCQITADDSLASDPSIARTLFHDLALSKDITLPDSLKLAINDHYFHSGWEKKKAFDEGYSQGYNKAGDELVDQVEKAEVLLKQQQHAESYVLGYCKALDEAGVATDDARRTAIEIPLLAESEPAAEDEEENADADIDAAENIAEDHTVGVESTTTPVQPTTTPKT</sequence>
<keyword evidence="2" id="KW-1185">Reference proteome</keyword>
<name>A0ACC0LFN2_RHOML</name>
<dbReference type="EMBL" id="CM046399">
    <property type="protein sequence ID" value="KAI8527109.1"/>
    <property type="molecule type" value="Genomic_DNA"/>
</dbReference>
<evidence type="ECO:0000313" key="2">
    <source>
        <dbReference type="Proteomes" id="UP001062846"/>
    </source>
</evidence>
<comment type="caution">
    <text evidence="1">The sequence shown here is derived from an EMBL/GenBank/DDBJ whole genome shotgun (WGS) entry which is preliminary data.</text>
</comment>
<dbReference type="Proteomes" id="UP001062846">
    <property type="component" value="Chromosome 12"/>
</dbReference>
<accession>A0ACC0LFN2</accession>
<evidence type="ECO:0000313" key="1">
    <source>
        <dbReference type="EMBL" id="KAI8527109.1"/>
    </source>
</evidence>
<gene>
    <name evidence="1" type="ORF">RHMOL_Rhmol12G0050500</name>
</gene>
<protein>
    <submittedName>
        <fullName evidence="1">Uncharacterized protein</fullName>
    </submittedName>
</protein>
<organism evidence="1 2">
    <name type="scientific">Rhododendron molle</name>
    <name type="common">Chinese azalea</name>
    <name type="synonym">Azalea mollis</name>
    <dbReference type="NCBI Taxonomy" id="49168"/>
    <lineage>
        <taxon>Eukaryota</taxon>
        <taxon>Viridiplantae</taxon>
        <taxon>Streptophyta</taxon>
        <taxon>Embryophyta</taxon>
        <taxon>Tracheophyta</taxon>
        <taxon>Spermatophyta</taxon>
        <taxon>Magnoliopsida</taxon>
        <taxon>eudicotyledons</taxon>
        <taxon>Gunneridae</taxon>
        <taxon>Pentapetalae</taxon>
        <taxon>asterids</taxon>
        <taxon>Ericales</taxon>
        <taxon>Ericaceae</taxon>
        <taxon>Ericoideae</taxon>
        <taxon>Rhodoreae</taxon>
        <taxon>Rhododendron</taxon>
    </lineage>
</organism>
<reference evidence="1" key="1">
    <citation type="submission" date="2022-02" db="EMBL/GenBank/DDBJ databases">
        <title>Plant Genome Project.</title>
        <authorList>
            <person name="Zhang R.-G."/>
        </authorList>
    </citation>
    <scope>NUCLEOTIDE SEQUENCE</scope>
    <source>
        <strain evidence="1">AT1</strain>
    </source>
</reference>
<proteinExistence type="predicted"/>